<accession>A0ABQ9YMZ8</accession>
<evidence type="ECO:0000313" key="3">
    <source>
        <dbReference type="Proteomes" id="UP001234178"/>
    </source>
</evidence>
<evidence type="ECO:0008006" key="4">
    <source>
        <dbReference type="Google" id="ProtNLM"/>
    </source>
</evidence>
<dbReference type="EMBL" id="JAOYFB010000001">
    <property type="protein sequence ID" value="KAK4001947.1"/>
    <property type="molecule type" value="Genomic_DNA"/>
</dbReference>
<gene>
    <name evidence="2" type="ORF">OUZ56_003810</name>
</gene>
<protein>
    <recommendedName>
        <fullName evidence="4">Nucleolar protein 9</fullName>
    </recommendedName>
</protein>
<dbReference type="InterPro" id="IPR040000">
    <property type="entry name" value="NOP9"/>
</dbReference>
<organism evidence="2 3">
    <name type="scientific">Daphnia magna</name>
    <dbReference type="NCBI Taxonomy" id="35525"/>
    <lineage>
        <taxon>Eukaryota</taxon>
        <taxon>Metazoa</taxon>
        <taxon>Ecdysozoa</taxon>
        <taxon>Arthropoda</taxon>
        <taxon>Crustacea</taxon>
        <taxon>Branchiopoda</taxon>
        <taxon>Diplostraca</taxon>
        <taxon>Cladocera</taxon>
        <taxon>Anomopoda</taxon>
        <taxon>Daphniidae</taxon>
        <taxon>Daphnia</taxon>
    </lineage>
</organism>
<dbReference type="InterPro" id="IPR011989">
    <property type="entry name" value="ARM-like"/>
</dbReference>
<comment type="caution">
    <text evidence="2">The sequence shown here is derived from an EMBL/GenBank/DDBJ whole genome shotgun (WGS) entry which is preliminary data.</text>
</comment>
<dbReference type="PANTHER" id="PTHR13102:SF0">
    <property type="entry name" value="NUCLEOLAR PROTEIN 9"/>
    <property type="match status" value="1"/>
</dbReference>
<dbReference type="InterPro" id="IPR016024">
    <property type="entry name" value="ARM-type_fold"/>
</dbReference>
<dbReference type="SMART" id="SM00025">
    <property type="entry name" value="Pumilio"/>
    <property type="match status" value="6"/>
</dbReference>
<dbReference type="SUPFAM" id="SSF48371">
    <property type="entry name" value="ARM repeat"/>
    <property type="match status" value="2"/>
</dbReference>
<dbReference type="Proteomes" id="UP001234178">
    <property type="component" value="Unassembled WGS sequence"/>
</dbReference>
<proteinExistence type="predicted"/>
<keyword evidence="1" id="KW-0677">Repeat</keyword>
<reference evidence="2 3" key="1">
    <citation type="journal article" date="2023" name="Nucleic Acids Res.">
        <title>The hologenome of Daphnia magna reveals possible DNA methylation and microbiome-mediated evolution of the host genome.</title>
        <authorList>
            <person name="Chaturvedi A."/>
            <person name="Li X."/>
            <person name="Dhandapani V."/>
            <person name="Marshall H."/>
            <person name="Kissane S."/>
            <person name="Cuenca-Cambronero M."/>
            <person name="Asole G."/>
            <person name="Calvet F."/>
            <person name="Ruiz-Romero M."/>
            <person name="Marangio P."/>
            <person name="Guigo R."/>
            <person name="Rago D."/>
            <person name="Mirbahai L."/>
            <person name="Eastwood N."/>
            <person name="Colbourne J.K."/>
            <person name="Zhou J."/>
            <person name="Mallon E."/>
            <person name="Orsini L."/>
        </authorList>
    </citation>
    <scope>NUCLEOTIDE SEQUENCE [LARGE SCALE GENOMIC DNA]</scope>
    <source>
        <strain evidence="2">LRV0_1</strain>
    </source>
</reference>
<dbReference type="InterPro" id="IPR001313">
    <property type="entry name" value="Pumilio_RNA-bd_rpt"/>
</dbReference>
<sequence>MMPPKPMPSPLGRVGIFRHLPIEQLPMSRSLPCGKLRKLFWCWWLWLLVLFPWRLRTKKAEQYYSIHGVYPKWYTYRTPGYTAVQSYPYLAYAGYPSTYTAYPAAYTAGIKNVVSPYYAAYPYGYNSYPYAAPYMPYVAPAAPEAPAKARKYGRKGLYGRGKNVDEETYNYFVRVMERLNEEFEDEEEKDMFVVNVFEQTAGKEMDLICNQVVSKVMEKLLPLAKNETLEFFADLLLQNMRIICTDPYASHVLEKVMRICLEKISKTNPDDGMDQHSAFCLKWLSSASRYAFNNVEEFISDIYASHILRTSLECLSGVELDTLLMKSYRSRRHIDHTASSDGIPKYESAEFVTMLRDFGERFASWPQLHDMVRSQDSSAVIQTVLFCLNKTAPDLCKKLLVFLVKDILSAIQPDDMFSSSAVVHTLEACVAVSDDEIFRQLYQTHFKGRLKALAENFDLKFSVVKLLEAVKDKEVGFSLTHVPIVQFAEIFEELAPAMEDIFAAGCGTVVLGLANACKRLSTLQAKFLQSLMETFHCFTPEIRQIKIVPLVSRLITYEVAEQPADDQPAFKCHIIGSQIVQSLLHFGKPIKIVQSLLEMDTSQLRDLLNDSFGSRIMDAFFSAEFVGEKSHDKLFQKLQGCFCSLATSKFGSRSLDAIWQASSVKTRQLIGEELLQKETALLGDFFGRIIFGKYALPLLKKQKGDWKTMQDKESKKRKLFADIVDPIMDDGETSDRVKKKKKTKS</sequence>
<dbReference type="Pfam" id="PF22493">
    <property type="entry name" value="PUF_NOP9"/>
    <property type="match status" value="1"/>
</dbReference>
<keyword evidence="3" id="KW-1185">Reference proteome</keyword>
<name>A0ABQ9YMZ8_9CRUS</name>
<dbReference type="Gene3D" id="1.25.10.10">
    <property type="entry name" value="Leucine-rich Repeat Variant"/>
    <property type="match status" value="2"/>
</dbReference>
<dbReference type="PANTHER" id="PTHR13102">
    <property type="entry name" value="NUCLEOLAR PROTEIN 9"/>
    <property type="match status" value="1"/>
</dbReference>
<evidence type="ECO:0000256" key="1">
    <source>
        <dbReference type="ARBA" id="ARBA00022737"/>
    </source>
</evidence>
<evidence type="ECO:0000313" key="2">
    <source>
        <dbReference type="EMBL" id="KAK4001947.1"/>
    </source>
</evidence>